<name>A0A8H3VM35_VENIN</name>
<dbReference type="PROSITE" id="PS50969">
    <property type="entry name" value="FCP1"/>
    <property type="match status" value="1"/>
</dbReference>
<feature type="compositionally biased region" description="Polar residues" evidence="1">
    <location>
        <begin position="1"/>
        <end position="11"/>
    </location>
</feature>
<feature type="region of interest" description="Disordered" evidence="1">
    <location>
        <begin position="146"/>
        <end position="304"/>
    </location>
</feature>
<dbReference type="EMBL" id="WNWQ01000693">
    <property type="protein sequence ID" value="KAE9964510.1"/>
    <property type="molecule type" value="Genomic_DNA"/>
</dbReference>
<keyword evidence="7" id="KW-1185">Reference proteome</keyword>
<dbReference type="SUPFAM" id="SSF56784">
    <property type="entry name" value="HAD-like"/>
    <property type="match status" value="1"/>
</dbReference>
<evidence type="ECO:0000313" key="7">
    <source>
        <dbReference type="Proteomes" id="UP000490939"/>
    </source>
</evidence>
<sequence>MNSLNFISGRSPTPPPYSDSRQPSYAGKETSGSNTNSQSLDQKEMIEAGADDDGQGPLSNMNLTESTPLLAHQNSDHFGDVKSNGWRSFPKRITTAIIGTTHVIIHTITLPARYVIAYFYDDEGRFHPFLPLLTICRVLNPRKRRRVNEPFSSSEKSDNESGRTSSDGNGSKRRSRRPLSVASASSAVISDSEVDEKRGGDGPARHTRSKSLASDADEIAPQRRSIRIKLHNEDALKKRRRQQEDAKARAAMDPTDEKEALAMSLKSPNSPGHSKLKFPRAPVPPRPLVPRRQPSYSKSLANGPRKQKTLVIDLDETLIHSQAKGGRFSTGHMVEVRIQNTMGGGGHFGPQVPILYYVHKRPNCDEFLRKVSKWYNLVVFTASVQEYADPVTDWLELERSYFSGRYYRQHCTLRNGAYIKDLSQVEPDLSKVAILDNSPVSYVFHEDNAIPIEGWISDPTDNDLLHLIPLLEGLAHCTDVRAVLSLRRGQPQLEG</sequence>
<feature type="compositionally biased region" description="Polar residues" evidence="1">
    <location>
        <begin position="30"/>
        <end position="40"/>
    </location>
</feature>
<dbReference type="Gene3D" id="3.40.50.1000">
    <property type="entry name" value="HAD superfamily/HAD-like"/>
    <property type="match status" value="1"/>
</dbReference>
<evidence type="ECO:0000313" key="6">
    <source>
        <dbReference type="Proteomes" id="UP000447873"/>
    </source>
</evidence>
<dbReference type="InterPro" id="IPR011948">
    <property type="entry name" value="Dullard_phosphatase"/>
</dbReference>
<feature type="domain" description="FCP1 homology" evidence="2">
    <location>
        <begin position="303"/>
        <end position="474"/>
    </location>
</feature>
<feature type="region of interest" description="Disordered" evidence="1">
    <location>
        <begin position="1"/>
        <end position="63"/>
    </location>
</feature>
<dbReference type="AlphaFoldDB" id="A0A8H3VM35"/>
<dbReference type="FunFam" id="3.40.50.1000:FF:000089">
    <property type="entry name" value="NIF domain protein"/>
    <property type="match status" value="1"/>
</dbReference>
<feature type="compositionally biased region" description="Low complexity" evidence="1">
    <location>
        <begin position="178"/>
        <end position="191"/>
    </location>
</feature>
<protein>
    <recommendedName>
        <fullName evidence="2">FCP1 homology domain-containing protein</fullName>
    </recommendedName>
</protein>
<comment type="caution">
    <text evidence="5">The sequence shown here is derived from an EMBL/GenBank/DDBJ whole genome shotgun (WGS) entry which is preliminary data.</text>
</comment>
<dbReference type="InterPro" id="IPR004274">
    <property type="entry name" value="FCP1_dom"/>
</dbReference>
<feature type="compositionally biased region" description="Basic and acidic residues" evidence="1">
    <location>
        <begin position="230"/>
        <end position="260"/>
    </location>
</feature>
<dbReference type="EMBL" id="WNWR01000187">
    <property type="protein sequence ID" value="KAE9989433.1"/>
    <property type="molecule type" value="Genomic_DNA"/>
</dbReference>
<organism evidence="5 7">
    <name type="scientific">Venturia inaequalis</name>
    <name type="common">Apple scab fungus</name>
    <dbReference type="NCBI Taxonomy" id="5025"/>
    <lineage>
        <taxon>Eukaryota</taxon>
        <taxon>Fungi</taxon>
        <taxon>Dikarya</taxon>
        <taxon>Ascomycota</taxon>
        <taxon>Pezizomycotina</taxon>
        <taxon>Dothideomycetes</taxon>
        <taxon>Pleosporomycetidae</taxon>
        <taxon>Venturiales</taxon>
        <taxon>Venturiaceae</taxon>
        <taxon>Venturia</taxon>
    </lineage>
</organism>
<dbReference type="Proteomes" id="UP000447873">
    <property type="component" value="Unassembled WGS sequence"/>
</dbReference>
<dbReference type="SMART" id="SM00577">
    <property type="entry name" value="CPDc"/>
    <property type="match status" value="1"/>
</dbReference>
<evidence type="ECO:0000259" key="2">
    <source>
        <dbReference type="PROSITE" id="PS50969"/>
    </source>
</evidence>
<dbReference type="PANTHER" id="PTHR12210">
    <property type="entry name" value="DULLARD PROTEIN PHOSPHATASE"/>
    <property type="match status" value="1"/>
</dbReference>
<dbReference type="InterPro" id="IPR036412">
    <property type="entry name" value="HAD-like_sf"/>
</dbReference>
<dbReference type="EMBL" id="WNWS01000229">
    <property type="protein sequence ID" value="KAE9973967.1"/>
    <property type="molecule type" value="Genomic_DNA"/>
</dbReference>
<evidence type="ECO:0000313" key="3">
    <source>
        <dbReference type="EMBL" id="KAE9964510.1"/>
    </source>
</evidence>
<evidence type="ECO:0000313" key="5">
    <source>
        <dbReference type="EMBL" id="KAE9989433.1"/>
    </source>
</evidence>
<dbReference type="NCBIfam" id="TIGR02251">
    <property type="entry name" value="HIF-SF_euk"/>
    <property type="match status" value="1"/>
</dbReference>
<dbReference type="CDD" id="cd07521">
    <property type="entry name" value="HAD_FCP1-like"/>
    <property type="match status" value="1"/>
</dbReference>
<dbReference type="Proteomes" id="UP000490939">
    <property type="component" value="Unassembled WGS sequence"/>
</dbReference>
<gene>
    <name evidence="3" type="ORF">BLS_008268</name>
    <name evidence="5" type="ORF">EG327_002702</name>
    <name evidence="4" type="ORF">EG328_004090</name>
</gene>
<proteinExistence type="predicted"/>
<dbReference type="Pfam" id="PF03031">
    <property type="entry name" value="NIF"/>
    <property type="match status" value="1"/>
</dbReference>
<evidence type="ECO:0000313" key="4">
    <source>
        <dbReference type="EMBL" id="KAE9973967.1"/>
    </source>
</evidence>
<dbReference type="InterPro" id="IPR050365">
    <property type="entry name" value="TIM50"/>
</dbReference>
<evidence type="ECO:0000256" key="1">
    <source>
        <dbReference type="SAM" id="MobiDB-lite"/>
    </source>
</evidence>
<accession>A0A8H3VM35</accession>
<dbReference type="InterPro" id="IPR023214">
    <property type="entry name" value="HAD_sf"/>
</dbReference>
<reference evidence="5 7" key="1">
    <citation type="submission" date="2019-07" db="EMBL/GenBank/DDBJ databases">
        <title>Venturia inaequalis Genome Resource.</title>
        <authorList>
            <person name="Lichtner F.J."/>
        </authorList>
    </citation>
    <scope>NUCLEOTIDE SEQUENCE [LARGE SCALE GENOMIC DNA]</scope>
    <source>
        <strain evidence="4 6">120213</strain>
        <strain evidence="3">Bline_iso_100314</strain>
        <strain evidence="5 7">DMI_063113</strain>
    </source>
</reference>
<dbReference type="GO" id="GO:0016791">
    <property type="term" value="F:phosphatase activity"/>
    <property type="evidence" value="ECO:0007669"/>
    <property type="project" value="InterPro"/>
</dbReference>
<feature type="compositionally biased region" description="Basic and acidic residues" evidence="1">
    <location>
        <begin position="195"/>
        <end position="204"/>
    </location>
</feature>
<dbReference type="Proteomes" id="UP000433883">
    <property type="component" value="Unassembled WGS sequence"/>
</dbReference>
<dbReference type="OrthoDB" id="277011at2759"/>